<accession>X6M3K5</accession>
<dbReference type="InterPro" id="IPR036691">
    <property type="entry name" value="Endo/exonu/phosph_ase_sf"/>
</dbReference>
<dbReference type="AlphaFoldDB" id="X6M3K5"/>
<feature type="coiled-coil region" evidence="1">
    <location>
        <begin position="288"/>
        <end position="335"/>
    </location>
</feature>
<keyword evidence="3" id="KW-0695">RNA-directed DNA polymerase</keyword>
<evidence type="ECO:0000259" key="2">
    <source>
        <dbReference type="Pfam" id="PF14529"/>
    </source>
</evidence>
<evidence type="ECO:0000256" key="1">
    <source>
        <dbReference type="SAM" id="Coils"/>
    </source>
</evidence>
<keyword evidence="3" id="KW-0808">Transferase</keyword>
<keyword evidence="3" id="KW-0548">Nucleotidyltransferase</keyword>
<name>X6M3K5_RETFI</name>
<keyword evidence="1" id="KW-0175">Coiled coil</keyword>
<evidence type="ECO:0000313" key="3">
    <source>
        <dbReference type="EMBL" id="ETO07605.1"/>
    </source>
</evidence>
<evidence type="ECO:0000313" key="4">
    <source>
        <dbReference type="Proteomes" id="UP000023152"/>
    </source>
</evidence>
<organism evidence="3 4">
    <name type="scientific">Reticulomyxa filosa</name>
    <dbReference type="NCBI Taxonomy" id="46433"/>
    <lineage>
        <taxon>Eukaryota</taxon>
        <taxon>Sar</taxon>
        <taxon>Rhizaria</taxon>
        <taxon>Retaria</taxon>
        <taxon>Foraminifera</taxon>
        <taxon>Monothalamids</taxon>
        <taxon>Reticulomyxidae</taxon>
        <taxon>Reticulomyxa</taxon>
    </lineage>
</organism>
<feature type="domain" description="Endonuclease/exonuclease/phosphatase" evidence="2">
    <location>
        <begin position="91"/>
        <end position="196"/>
    </location>
</feature>
<keyword evidence="4" id="KW-1185">Reference proteome</keyword>
<sequence>MYAFYKNVSDHEGKTTIITSNIHTVTTGAKQGGHEYYAEETCTQYKKFSYLDQKNFNNQDMKHAGYKYHKTQAIFQNEDNQIRNNNNLSFHLDEFQKEIDAASKITKHIIIGGDWNAHHPAWLDKDIDDVGETILQFIISNNLHILNTYPYDKTFYKNGSSSSIDISLCSASLIQYCNNWRTDQNELDVESDHLPITFNIATKWTSMHIKRQYIESWNLRSNNWEMYTKQLEKNLQIWKTTICTTDQNENALDSAVNNWTNCVIQTGKDTIGMKMIWKGNKPWWSNALQRQRKKVHRLKRKFRKYNNETNYKRHKDEAKALKRNLRREKQEFLTKNIELLTKNNMKQLFAKFRSMNYNKISLIPTLTKPATEKEQSISA</sequence>
<dbReference type="OrthoDB" id="6338095at2759"/>
<dbReference type="PANTHER" id="PTHR33273:SF4">
    <property type="entry name" value="ENDONUCLEASE_EXONUCLEASE_PHOSPHATASE DOMAIN-CONTAINING PROTEIN"/>
    <property type="match status" value="1"/>
</dbReference>
<dbReference type="Pfam" id="PF14529">
    <property type="entry name" value="Exo_endo_phos_2"/>
    <property type="match status" value="1"/>
</dbReference>
<dbReference type="InterPro" id="IPR005135">
    <property type="entry name" value="Endo/exonuclease/phosphatase"/>
</dbReference>
<dbReference type="Gene3D" id="3.60.10.10">
    <property type="entry name" value="Endonuclease/exonuclease/phosphatase"/>
    <property type="match status" value="1"/>
</dbReference>
<dbReference type="EMBL" id="ASPP01025969">
    <property type="protein sequence ID" value="ETO07605.1"/>
    <property type="molecule type" value="Genomic_DNA"/>
</dbReference>
<protein>
    <submittedName>
        <fullName evidence="3">Reverse transcriptase</fullName>
    </submittedName>
</protein>
<dbReference type="Proteomes" id="UP000023152">
    <property type="component" value="Unassembled WGS sequence"/>
</dbReference>
<comment type="caution">
    <text evidence="3">The sequence shown here is derived from an EMBL/GenBank/DDBJ whole genome shotgun (WGS) entry which is preliminary data.</text>
</comment>
<gene>
    <name evidence="3" type="ORF">RFI_29787</name>
</gene>
<dbReference type="GO" id="GO:0003964">
    <property type="term" value="F:RNA-directed DNA polymerase activity"/>
    <property type="evidence" value="ECO:0007669"/>
    <property type="project" value="UniProtKB-KW"/>
</dbReference>
<dbReference type="PANTHER" id="PTHR33273">
    <property type="entry name" value="DOMAIN-CONTAINING PROTEIN, PUTATIVE-RELATED"/>
    <property type="match status" value="1"/>
</dbReference>
<reference evidence="3 4" key="1">
    <citation type="journal article" date="2013" name="Curr. Biol.">
        <title>The Genome of the Foraminiferan Reticulomyxa filosa.</title>
        <authorList>
            <person name="Glockner G."/>
            <person name="Hulsmann N."/>
            <person name="Schleicher M."/>
            <person name="Noegel A.A."/>
            <person name="Eichinger L."/>
            <person name="Gallinger C."/>
            <person name="Pawlowski J."/>
            <person name="Sierra R."/>
            <person name="Euteneuer U."/>
            <person name="Pillet L."/>
            <person name="Moustafa A."/>
            <person name="Platzer M."/>
            <person name="Groth M."/>
            <person name="Szafranski K."/>
            <person name="Schliwa M."/>
        </authorList>
    </citation>
    <scope>NUCLEOTIDE SEQUENCE [LARGE SCALE GENOMIC DNA]</scope>
</reference>
<dbReference type="SUPFAM" id="SSF56219">
    <property type="entry name" value="DNase I-like"/>
    <property type="match status" value="1"/>
</dbReference>
<proteinExistence type="predicted"/>